<keyword evidence="2" id="KW-1185">Reference proteome</keyword>
<comment type="caution">
    <text evidence="1">The sequence shown here is derived from an EMBL/GenBank/DDBJ whole genome shotgun (WGS) entry which is preliminary data.</text>
</comment>
<dbReference type="AlphaFoldDB" id="A0ABD2WIG0"/>
<accession>A0ABD2WIG0</accession>
<evidence type="ECO:0000313" key="1">
    <source>
        <dbReference type="EMBL" id="KAL3392484.1"/>
    </source>
</evidence>
<evidence type="ECO:0000313" key="2">
    <source>
        <dbReference type="Proteomes" id="UP001627154"/>
    </source>
</evidence>
<gene>
    <name evidence="1" type="ORF">TKK_013006</name>
</gene>
<dbReference type="Proteomes" id="UP001627154">
    <property type="component" value="Unassembled WGS sequence"/>
</dbReference>
<organism evidence="1 2">
    <name type="scientific">Trichogramma kaykai</name>
    <dbReference type="NCBI Taxonomy" id="54128"/>
    <lineage>
        <taxon>Eukaryota</taxon>
        <taxon>Metazoa</taxon>
        <taxon>Ecdysozoa</taxon>
        <taxon>Arthropoda</taxon>
        <taxon>Hexapoda</taxon>
        <taxon>Insecta</taxon>
        <taxon>Pterygota</taxon>
        <taxon>Neoptera</taxon>
        <taxon>Endopterygota</taxon>
        <taxon>Hymenoptera</taxon>
        <taxon>Apocrita</taxon>
        <taxon>Proctotrupomorpha</taxon>
        <taxon>Chalcidoidea</taxon>
        <taxon>Trichogrammatidae</taxon>
        <taxon>Trichogramma</taxon>
    </lineage>
</organism>
<reference evidence="1 2" key="1">
    <citation type="journal article" date="2024" name="bioRxiv">
        <title>A reference genome for Trichogramma kaykai: A tiny desert-dwelling parasitoid wasp with competing sex-ratio distorters.</title>
        <authorList>
            <person name="Culotta J."/>
            <person name="Lindsey A.R."/>
        </authorList>
    </citation>
    <scope>NUCLEOTIDE SEQUENCE [LARGE SCALE GENOMIC DNA]</scope>
    <source>
        <strain evidence="1 2">KSX58</strain>
    </source>
</reference>
<sequence>MPHAKLNHHAVVTFSLNVEMLLLSSTDDTLSMFYNYNIKFNAFNSSRRTWLLTISVNVRTRGESVHRAHARQPVQNMQILDSSIINTP</sequence>
<proteinExistence type="predicted"/>
<dbReference type="EMBL" id="JBJJXI010000104">
    <property type="protein sequence ID" value="KAL3392484.1"/>
    <property type="molecule type" value="Genomic_DNA"/>
</dbReference>
<protein>
    <submittedName>
        <fullName evidence="1">Uncharacterized protein</fullName>
    </submittedName>
</protein>
<name>A0ABD2WIG0_9HYME</name>